<organism evidence="1">
    <name type="scientific">Salmonella enterica subsp. enterica serovar Ouagadougou</name>
    <dbReference type="NCBI Taxonomy" id="2564899"/>
    <lineage>
        <taxon>Bacteria</taxon>
        <taxon>Pseudomonadati</taxon>
        <taxon>Pseudomonadota</taxon>
        <taxon>Gammaproteobacteria</taxon>
        <taxon>Enterobacterales</taxon>
        <taxon>Enterobacteriaceae</taxon>
        <taxon>Salmonella</taxon>
    </lineage>
</organism>
<proteinExistence type="predicted"/>
<evidence type="ECO:0008006" key="2">
    <source>
        <dbReference type="Google" id="ProtNLM"/>
    </source>
</evidence>
<name>A0A5I0CYB7_SALET</name>
<reference evidence="1" key="1">
    <citation type="submission" date="2018-06" db="EMBL/GenBank/DDBJ databases">
        <authorList>
            <person name="Ashton P.M."/>
            <person name="Dallman T."/>
            <person name="Nair S."/>
            <person name="De Pinna E."/>
            <person name="Peters T."/>
            <person name="Grant K."/>
        </authorList>
    </citation>
    <scope>NUCLEOTIDE SEQUENCE</scope>
    <source>
        <strain evidence="1">458084</strain>
    </source>
</reference>
<dbReference type="EMBL" id="AAHEBA010000001">
    <property type="protein sequence ID" value="EBV0633493.1"/>
    <property type="molecule type" value="Genomic_DNA"/>
</dbReference>
<dbReference type="AlphaFoldDB" id="A0A5I0CYB7"/>
<dbReference type="Gene3D" id="2.180.10.10">
    <property type="entry name" value="RHS repeat-associated core"/>
    <property type="match status" value="1"/>
</dbReference>
<dbReference type="NCBIfam" id="TIGR01643">
    <property type="entry name" value="YD_repeat_2x"/>
    <property type="match status" value="1"/>
</dbReference>
<evidence type="ECO:0000313" key="1">
    <source>
        <dbReference type="EMBL" id="EBV0633493.1"/>
    </source>
</evidence>
<sequence length="210" mass="25022">MIDRLNILNFFRPVVCKTGDCHRFRHGKLARAETEQREAQPDDELRLKYDGRGLLVTEENRAGKHEHEYDPLGNLLTTTLPDGRRIENLYYGSGHLLETQLRDGEHIFQLAEYERDNLHREVHRRQGNVWRQTEYDVSGRVSHRRTAKERNSVRGITAEEWYTWDSGDRLTEDRIRWPEEQVPQMRVYRYDKADRIISVVTDDHFGECEE</sequence>
<dbReference type="InterPro" id="IPR031325">
    <property type="entry name" value="RHS_repeat"/>
</dbReference>
<comment type="caution">
    <text evidence="1">The sequence shown here is derived from an EMBL/GenBank/DDBJ whole genome shotgun (WGS) entry which is preliminary data.</text>
</comment>
<dbReference type="Pfam" id="PF05593">
    <property type="entry name" value="RHS_repeat"/>
    <property type="match status" value="1"/>
</dbReference>
<protein>
    <recommendedName>
        <fullName evidence="2">RHS repeat protein</fullName>
    </recommendedName>
</protein>
<gene>
    <name evidence="1" type="ORF">DNM41_00740</name>
</gene>
<dbReference type="InterPro" id="IPR006530">
    <property type="entry name" value="YD"/>
</dbReference>
<accession>A0A5I0CYB7</accession>